<feature type="compositionally biased region" description="Pro residues" evidence="1">
    <location>
        <begin position="83"/>
        <end position="121"/>
    </location>
</feature>
<dbReference type="Proteomes" id="UP000277580">
    <property type="component" value="Unassembled WGS sequence"/>
</dbReference>
<feature type="compositionally biased region" description="Basic and acidic residues" evidence="1">
    <location>
        <begin position="227"/>
        <end position="260"/>
    </location>
</feature>
<feature type="compositionally biased region" description="Low complexity" evidence="1">
    <location>
        <begin position="24"/>
        <end position="40"/>
    </location>
</feature>
<keyword evidence="3" id="KW-1185">Reference proteome</keyword>
<feature type="region of interest" description="Disordered" evidence="1">
    <location>
        <begin position="217"/>
        <end position="376"/>
    </location>
</feature>
<dbReference type="InParanoid" id="A0A3N4KG39"/>
<name>A0A3N4KG39_9PEZI</name>
<sequence>MSSPTKPRKWATVRKKFNLIVPHRSTSPTRASSPASTLSAESQAASFCRPYTANPSSTISTTTIDAPPRSPRPVSSPMAFPVTLPPEPTPSPSPAPRAPPPTRAHAPAPPPPAPAAAPAPAPQQRDKTAAKLALLNGEAPDIDPADEAQLAPTTAAEAEWDRLTKANSELNNNLDLYGSAAEKSKGMRKRAKSRVRRKKGVKFADVEDVIGLGGFEVWTTDEESGGEEEREKEKEKAEVRRERERREMEMERLREREKEVGGGGGMEKVQRVRVEVTAPRPPPPPPPQRPQSLPPSARGLQQAPPPPSARGLQQAPPPPSARGSQQAPPPPPPPPALGRPVPKRPPPPMVGITEKKEMSRKMLPPSVRLVQDDGSF</sequence>
<feature type="region of interest" description="Disordered" evidence="1">
    <location>
        <begin position="21"/>
        <end position="199"/>
    </location>
</feature>
<protein>
    <submittedName>
        <fullName evidence="2">Uncharacterized protein</fullName>
    </submittedName>
</protein>
<feature type="compositionally biased region" description="Basic residues" evidence="1">
    <location>
        <begin position="186"/>
        <end position="199"/>
    </location>
</feature>
<feature type="compositionally biased region" description="Pro residues" evidence="1">
    <location>
        <begin position="279"/>
        <end position="293"/>
    </location>
</feature>
<evidence type="ECO:0000313" key="3">
    <source>
        <dbReference type="Proteomes" id="UP000277580"/>
    </source>
</evidence>
<dbReference type="OrthoDB" id="10528965at2759"/>
<reference evidence="2 3" key="1">
    <citation type="journal article" date="2018" name="Nat. Ecol. Evol.">
        <title>Pezizomycetes genomes reveal the molecular basis of ectomycorrhizal truffle lifestyle.</title>
        <authorList>
            <person name="Murat C."/>
            <person name="Payen T."/>
            <person name="Noel B."/>
            <person name="Kuo A."/>
            <person name="Morin E."/>
            <person name="Chen J."/>
            <person name="Kohler A."/>
            <person name="Krizsan K."/>
            <person name="Balestrini R."/>
            <person name="Da Silva C."/>
            <person name="Montanini B."/>
            <person name="Hainaut M."/>
            <person name="Levati E."/>
            <person name="Barry K.W."/>
            <person name="Belfiori B."/>
            <person name="Cichocki N."/>
            <person name="Clum A."/>
            <person name="Dockter R.B."/>
            <person name="Fauchery L."/>
            <person name="Guy J."/>
            <person name="Iotti M."/>
            <person name="Le Tacon F."/>
            <person name="Lindquist E.A."/>
            <person name="Lipzen A."/>
            <person name="Malagnac F."/>
            <person name="Mello A."/>
            <person name="Molinier V."/>
            <person name="Miyauchi S."/>
            <person name="Poulain J."/>
            <person name="Riccioni C."/>
            <person name="Rubini A."/>
            <person name="Sitrit Y."/>
            <person name="Splivallo R."/>
            <person name="Traeger S."/>
            <person name="Wang M."/>
            <person name="Zifcakova L."/>
            <person name="Wipf D."/>
            <person name="Zambonelli A."/>
            <person name="Paolocci F."/>
            <person name="Nowrousian M."/>
            <person name="Ottonello S."/>
            <person name="Baldrian P."/>
            <person name="Spatafora J.W."/>
            <person name="Henrissat B."/>
            <person name="Nagy L.G."/>
            <person name="Aury J.M."/>
            <person name="Wincker P."/>
            <person name="Grigoriev I.V."/>
            <person name="Bonfante P."/>
            <person name="Martin F.M."/>
        </authorList>
    </citation>
    <scope>NUCLEOTIDE SEQUENCE [LARGE SCALE GENOMIC DNA]</scope>
    <source>
        <strain evidence="2 3">CCBAS932</strain>
    </source>
</reference>
<accession>A0A3N4KG39</accession>
<gene>
    <name evidence="2" type="ORF">P167DRAFT_547939</name>
</gene>
<evidence type="ECO:0000313" key="2">
    <source>
        <dbReference type="EMBL" id="RPB09504.1"/>
    </source>
</evidence>
<feature type="compositionally biased region" description="Pro residues" evidence="1">
    <location>
        <begin position="327"/>
        <end position="349"/>
    </location>
</feature>
<dbReference type="PRINTS" id="PR01217">
    <property type="entry name" value="PRICHEXTENSN"/>
</dbReference>
<proteinExistence type="predicted"/>
<dbReference type="EMBL" id="ML119151">
    <property type="protein sequence ID" value="RPB09504.1"/>
    <property type="molecule type" value="Genomic_DNA"/>
</dbReference>
<feature type="compositionally biased region" description="Polar residues" evidence="1">
    <location>
        <begin position="165"/>
        <end position="174"/>
    </location>
</feature>
<dbReference type="AlphaFoldDB" id="A0A3N4KG39"/>
<feature type="compositionally biased region" description="Polar residues" evidence="1">
    <location>
        <begin position="53"/>
        <end position="64"/>
    </location>
</feature>
<evidence type="ECO:0000256" key="1">
    <source>
        <dbReference type="SAM" id="MobiDB-lite"/>
    </source>
</evidence>
<organism evidence="2 3">
    <name type="scientific">Morchella conica CCBAS932</name>
    <dbReference type="NCBI Taxonomy" id="1392247"/>
    <lineage>
        <taxon>Eukaryota</taxon>
        <taxon>Fungi</taxon>
        <taxon>Dikarya</taxon>
        <taxon>Ascomycota</taxon>
        <taxon>Pezizomycotina</taxon>
        <taxon>Pezizomycetes</taxon>
        <taxon>Pezizales</taxon>
        <taxon>Morchellaceae</taxon>
        <taxon>Morchella</taxon>
    </lineage>
</organism>